<evidence type="ECO:0000313" key="1">
    <source>
        <dbReference type="EMBL" id="EKX34723.1"/>
    </source>
</evidence>
<protein>
    <submittedName>
        <fullName evidence="1 2">Uncharacterized protein</fullName>
    </submittedName>
</protein>
<sequence>MARSSKHRKNAGKIIRKLNQNKSCNSVESQLYTNLAPVTVPMMRFPSLNRIEDLSWINTALYRIAWNNMFVAGRSSSQLQGISEESKTYTLNCEFQFDLYFRILLQVTPTMTLRGNLECVLDFDDSSKEASSLVIALHTYGREEDEDARKQLERLVLMENDLVHFEITQCTSSIVQKFWQLETALSLRQQMWPPDQAESSSTRLVAMGVIVRGSKAVFVDNAIHIVKEWQLAKEANILLAQCGVPIFLCHAEPQTVCSMFNDVRTSLKEYRDDVVQTVEKHMEPVSKDVHELESNTGTMLSGFTKDVQELKGIMRKLLQDMQQVGQEMAIN</sequence>
<evidence type="ECO:0000313" key="3">
    <source>
        <dbReference type="Proteomes" id="UP000011087"/>
    </source>
</evidence>
<dbReference type="RefSeq" id="XP_005821703.1">
    <property type="nucleotide sequence ID" value="XM_005821646.1"/>
</dbReference>
<keyword evidence="3" id="KW-1185">Reference proteome</keyword>
<dbReference type="GeneID" id="17291466"/>
<dbReference type="KEGG" id="gtt:GUITHDRAFT_119157"/>
<gene>
    <name evidence="1" type="ORF">GUITHDRAFT_119157</name>
</gene>
<reference evidence="2" key="3">
    <citation type="submission" date="2016-03" db="UniProtKB">
        <authorList>
            <consortium name="EnsemblProtists"/>
        </authorList>
    </citation>
    <scope>IDENTIFICATION</scope>
</reference>
<reference evidence="3" key="2">
    <citation type="submission" date="2012-11" db="EMBL/GenBank/DDBJ databases">
        <authorList>
            <person name="Kuo A."/>
            <person name="Curtis B.A."/>
            <person name="Tanifuji G."/>
            <person name="Burki F."/>
            <person name="Gruber A."/>
            <person name="Irimia M."/>
            <person name="Maruyama S."/>
            <person name="Arias M.C."/>
            <person name="Ball S.G."/>
            <person name="Gile G.H."/>
            <person name="Hirakawa Y."/>
            <person name="Hopkins J.F."/>
            <person name="Rensing S.A."/>
            <person name="Schmutz J."/>
            <person name="Symeonidi A."/>
            <person name="Elias M."/>
            <person name="Eveleigh R.J."/>
            <person name="Herman E.K."/>
            <person name="Klute M.J."/>
            <person name="Nakayama T."/>
            <person name="Obornik M."/>
            <person name="Reyes-Prieto A."/>
            <person name="Armbrust E.V."/>
            <person name="Aves S.J."/>
            <person name="Beiko R.G."/>
            <person name="Coutinho P."/>
            <person name="Dacks J.B."/>
            <person name="Durnford D.G."/>
            <person name="Fast N.M."/>
            <person name="Green B.R."/>
            <person name="Grisdale C."/>
            <person name="Hempe F."/>
            <person name="Henrissat B."/>
            <person name="Hoppner M.P."/>
            <person name="Ishida K.-I."/>
            <person name="Kim E."/>
            <person name="Koreny L."/>
            <person name="Kroth P.G."/>
            <person name="Liu Y."/>
            <person name="Malik S.-B."/>
            <person name="Maier U.G."/>
            <person name="McRose D."/>
            <person name="Mock T."/>
            <person name="Neilson J.A."/>
            <person name="Onodera N.T."/>
            <person name="Poole A.M."/>
            <person name="Pritham E.J."/>
            <person name="Richards T.A."/>
            <person name="Rocap G."/>
            <person name="Roy S.W."/>
            <person name="Sarai C."/>
            <person name="Schaack S."/>
            <person name="Shirato S."/>
            <person name="Slamovits C.H."/>
            <person name="Spencer D.F."/>
            <person name="Suzuki S."/>
            <person name="Worden A.Z."/>
            <person name="Zauner S."/>
            <person name="Barry K."/>
            <person name="Bell C."/>
            <person name="Bharti A.K."/>
            <person name="Crow J.A."/>
            <person name="Grimwood J."/>
            <person name="Kramer R."/>
            <person name="Lindquist E."/>
            <person name="Lucas S."/>
            <person name="Salamov A."/>
            <person name="McFadden G.I."/>
            <person name="Lane C.E."/>
            <person name="Keeling P.J."/>
            <person name="Gray M.W."/>
            <person name="Grigoriev I.V."/>
            <person name="Archibald J.M."/>
        </authorList>
    </citation>
    <scope>NUCLEOTIDE SEQUENCE</scope>
    <source>
        <strain evidence="3">CCMP2712</strain>
    </source>
</reference>
<name>L1IER1_GUITC</name>
<dbReference type="PaxDb" id="55529-EKX34723"/>
<reference evidence="1 3" key="1">
    <citation type="journal article" date="2012" name="Nature">
        <title>Algal genomes reveal evolutionary mosaicism and the fate of nucleomorphs.</title>
        <authorList>
            <consortium name="DOE Joint Genome Institute"/>
            <person name="Curtis B.A."/>
            <person name="Tanifuji G."/>
            <person name="Burki F."/>
            <person name="Gruber A."/>
            <person name="Irimia M."/>
            <person name="Maruyama S."/>
            <person name="Arias M.C."/>
            <person name="Ball S.G."/>
            <person name="Gile G.H."/>
            <person name="Hirakawa Y."/>
            <person name="Hopkins J.F."/>
            <person name="Kuo A."/>
            <person name="Rensing S.A."/>
            <person name="Schmutz J."/>
            <person name="Symeonidi A."/>
            <person name="Elias M."/>
            <person name="Eveleigh R.J."/>
            <person name="Herman E.K."/>
            <person name="Klute M.J."/>
            <person name="Nakayama T."/>
            <person name="Obornik M."/>
            <person name="Reyes-Prieto A."/>
            <person name="Armbrust E.V."/>
            <person name="Aves S.J."/>
            <person name="Beiko R.G."/>
            <person name="Coutinho P."/>
            <person name="Dacks J.B."/>
            <person name="Durnford D.G."/>
            <person name="Fast N.M."/>
            <person name="Green B.R."/>
            <person name="Grisdale C.J."/>
            <person name="Hempel F."/>
            <person name="Henrissat B."/>
            <person name="Hoppner M.P."/>
            <person name="Ishida K."/>
            <person name="Kim E."/>
            <person name="Koreny L."/>
            <person name="Kroth P.G."/>
            <person name="Liu Y."/>
            <person name="Malik S.B."/>
            <person name="Maier U.G."/>
            <person name="McRose D."/>
            <person name="Mock T."/>
            <person name="Neilson J.A."/>
            <person name="Onodera N.T."/>
            <person name="Poole A.M."/>
            <person name="Pritham E.J."/>
            <person name="Richards T.A."/>
            <person name="Rocap G."/>
            <person name="Roy S.W."/>
            <person name="Sarai C."/>
            <person name="Schaack S."/>
            <person name="Shirato S."/>
            <person name="Slamovits C.H."/>
            <person name="Spencer D.F."/>
            <person name="Suzuki S."/>
            <person name="Worden A.Z."/>
            <person name="Zauner S."/>
            <person name="Barry K."/>
            <person name="Bell C."/>
            <person name="Bharti A.K."/>
            <person name="Crow J.A."/>
            <person name="Grimwood J."/>
            <person name="Kramer R."/>
            <person name="Lindquist E."/>
            <person name="Lucas S."/>
            <person name="Salamov A."/>
            <person name="McFadden G.I."/>
            <person name="Lane C.E."/>
            <person name="Keeling P.J."/>
            <person name="Gray M.W."/>
            <person name="Grigoriev I.V."/>
            <person name="Archibald J.M."/>
        </authorList>
    </citation>
    <scope>NUCLEOTIDE SEQUENCE</scope>
    <source>
        <strain evidence="1 3">CCMP2712</strain>
    </source>
</reference>
<dbReference type="AlphaFoldDB" id="L1IER1"/>
<dbReference type="Proteomes" id="UP000011087">
    <property type="component" value="Unassembled WGS sequence"/>
</dbReference>
<accession>L1IER1</accession>
<organism evidence="1">
    <name type="scientific">Guillardia theta (strain CCMP2712)</name>
    <name type="common">Cryptophyte</name>
    <dbReference type="NCBI Taxonomy" id="905079"/>
    <lineage>
        <taxon>Eukaryota</taxon>
        <taxon>Cryptophyceae</taxon>
        <taxon>Pyrenomonadales</taxon>
        <taxon>Geminigeraceae</taxon>
        <taxon>Guillardia</taxon>
    </lineage>
</organism>
<dbReference type="HOGENOM" id="CLU_786308_0_0_1"/>
<dbReference type="EMBL" id="JH993104">
    <property type="protein sequence ID" value="EKX34723.1"/>
    <property type="molecule type" value="Genomic_DNA"/>
</dbReference>
<evidence type="ECO:0000313" key="2">
    <source>
        <dbReference type="EnsemblProtists" id="EKX34723"/>
    </source>
</evidence>
<dbReference type="EnsemblProtists" id="EKX34723">
    <property type="protein sequence ID" value="EKX34723"/>
    <property type="gene ID" value="GUITHDRAFT_119157"/>
</dbReference>
<proteinExistence type="predicted"/>